<name>A0ABD3QHU5_9STRA</name>
<gene>
    <name evidence="3" type="ORF">HJC23_007403</name>
</gene>
<feature type="compositionally biased region" description="Low complexity" evidence="2">
    <location>
        <begin position="1"/>
        <end position="18"/>
    </location>
</feature>
<keyword evidence="1" id="KW-0175">Coiled coil</keyword>
<proteinExistence type="predicted"/>
<evidence type="ECO:0000256" key="2">
    <source>
        <dbReference type="SAM" id="MobiDB-lite"/>
    </source>
</evidence>
<sequence>MSKTNSRTTTRESNTTQQDKTMWQAIKADLQDFLTTASSEGEAALNQLDRTMDDWDATLPGGDAAASSNDVGLPKDAAVKQGKGVEGCNVSLFHDANDFLLQAEDEDGEEDGNGYGETPEEEAQRLCGLQETFIEPLFVEADCFNDSNQNRTSYNDDDNEEDVDENEQEAIDLKQQLFEQQQLQNFLKSFDIEAHSQEISQLLHPLLPLAPPTAPIGDDNTDEPTQLQASETQDIVARSDEEATQSHLTPLQKHYQTLVLHPQEQQQQQHPTITHKQFWTRYYYRCNPPLIAQRRQHLHRLQQQQQQQSQDTDRILQEVSHAALQIGKSAASLLHSGWWADVASNVEKVMEGSSSFHYQPSGRPPFVRIAGEEDDDEYYEDEEEEDGDGWGSHSDSEDAPPNNVNDHNEDEDDDESIHDEVDFVEGQTTSSSSPLSPLKLESLDVVKLRRTLMQAEHERNNVMAMVEERNEEIARLNCMLLERRRQKMSGSESCEVEELQKEVERWRNIVAVTKAHATVCELKVKIDAIKGTSNYSMESFDSLIQEEHSKQVVLQKELDEYREKIQEIERQKQMADERIAQLMLRSDELSKKDT</sequence>
<feature type="region of interest" description="Disordered" evidence="2">
    <location>
        <begin position="217"/>
        <end position="241"/>
    </location>
</feature>
<dbReference type="Proteomes" id="UP001516023">
    <property type="component" value="Unassembled WGS sequence"/>
</dbReference>
<feature type="region of interest" description="Disordered" evidence="2">
    <location>
        <begin position="376"/>
        <end position="416"/>
    </location>
</feature>
<feature type="compositionally biased region" description="Polar residues" evidence="2">
    <location>
        <begin position="223"/>
        <end position="233"/>
    </location>
</feature>
<evidence type="ECO:0008006" key="5">
    <source>
        <dbReference type="Google" id="ProtNLM"/>
    </source>
</evidence>
<feature type="coiled-coil region" evidence="1">
    <location>
        <begin position="544"/>
        <end position="592"/>
    </location>
</feature>
<feature type="compositionally biased region" description="Acidic residues" evidence="2">
    <location>
        <begin position="376"/>
        <end position="388"/>
    </location>
</feature>
<feature type="region of interest" description="Disordered" evidence="2">
    <location>
        <begin position="1"/>
        <end position="20"/>
    </location>
</feature>
<reference evidence="3 4" key="1">
    <citation type="journal article" date="2020" name="G3 (Bethesda)">
        <title>Improved Reference Genome for Cyclotella cryptica CCMP332, a Model for Cell Wall Morphogenesis, Salinity Adaptation, and Lipid Production in Diatoms (Bacillariophyta).</title>
        <authorList>
            <person name="Roberts W.R."/>
            <person name="Downey K.M."/>
            <person name="Ruck E.C."/>
            <person name="Traller J.C."/>
            <person name="Alverson A.J."/>
        </authorList>
    </citation>
    <scope>NUCLEOTIDE SEQUENCE [LARGE SCALE GENOMIC DNA]</scope>
    <source>
        <strain evidence="3 4">CCMP332</strain>
    </source>
</reference>
<evidence type="ECO:0000313" key="3">
    <source>
        <dbReference type="EMBL" id="KAL3799930.1"/>
    </source>
</evidence>
<dbReference type="AlphaFoldDB" id="A0ABD3QHU5"/>
<comment type="caution">
    <text evidence="3">The sequence shown here is derived from an EMBL/GenBank/DDBJ whole genome shotgun (WGS) entry which is preliminary data.</text>
</comment>
<evidence type="ECO:0000313" key="4">
    <source>
        <dbReference type="Proteomes" id="UP001516023"/>
    </source>
</evidence>
<evidence type="ECO:0000256" key="1">
    <source>
        <dbReference type="SAM" id="Coils"/>
    </source>
</evidence>
<dbReference type="EMBL" id="JABMIG020000035">
    <property type="protein sequence ID" value="KAL3799930.1"/>
    <property type="molecule type" value="Genomic_DNA"/>
</dbReference>
<accession>A0ABD3QHU5</accession>
<keyword evidence="4" id="KW-1185">Reference proteome</keyword>
<protein>
    <recommendedName>
        <fullName evidence="5">BSD domain-containing protein</fullName>
    </recommendedName>
</protein>
<organism evidence="3 4">
    <name type="scientific">Cyclotella cryptica</name>
    <dbReference type="NCBI Taxonomy" id="29204"/>
    <lineage>
        <taxon>Eukaryota</taxon>
        <taxon>Sar</taxon>
        <taxon>Stramenopiles</taxon>
        <taxon>Ochrophyta</taxon>
        <taxon>Bacillariophyta</taxon>
        <taxon>Coscinodiscophyceae</taxon>
        <taxon>Thalassiosirophycidae</taxon>
        <taxon>Stephanodiscales</taxon>
        <taxon>Stephanodiscaceae</taxon>
        <taxon>Cyclotella</taxon>
    </lineage>
</organism>